<proteinExistence type="predicted"/>
<comment type="caution">
    <text evidence="1">The sequence shown here is derived from an EMBL/GenBank/DDBJ whole genome shotgun (WGS) entry which is preliminary data.</text>
</comment>
<keyword evidence="2" id="KW-1185">Reference proteome</keyword>
<evidence type="ECO:0000313" key="1">
    <source>
        <dbReference type="EMBL" id="MEN7546771.1"/>
    </source>
</evidence>
<organism evidence="1 2">
    <name type="scientific">Rapidithrix thailandica</name>
    <dbReference type="NCBI Taxonomy" id="413964"/>
    <lineage>
        <taxon>Bacteria</taxon>
        <taxon>Pseudomonadati</taxon>
        <taxon>Bacteroidota</taxon>
        <taxon>Cytophagia</taxon>
        <taxon>Cytophagales</taxon>
        <taxon>Flammeovirgaceae</taxon>
        <taxon>Rapidithrix</taxon>
    </lineage>
</organism>
<accession>A0AAW9S7P7</accession>
<gene>
    <name evidence="1" type="ORF">AAG747_02550</name>
</gene>
<dbReference type="EMBL" id="JBDKWZ010000001">
    <property type="protein sequence ID" value="MEN7546771.1"/>
    <property type="molecule type" value="Genomic_DNA"/>
</dbReference>
<name>A0AAW9S7P7_9BACT</name>
<sequence>MKSLFLVLISVVIAQGCVPTSDKQSNIDLYFDMATFIQGQVKKLEALNPVVKKKGQVGEQQSNLVEQKIEDWSKELKPFEETNINKPILQGAYEVKKEHKGGVDITTYESKENSANVQKLVIHEQNEEVQFIEIQTQTTNQLYQDIKTLTMYIEKGMVKKYGIDGLKQLATGSPHQYHIIGEISL</sequence>
<dbReference type="RefSeq" id="WP_346819553.1">
    <property type="nucleotide sequence ID" value="NZ_JBDKWZ010000001.1"/>
</dbReference>
<dbReference type="PROSITE" id="PS51257">
    <property type="entry name" value="PROKAR_LIPOPROTEIN"/>
    <property type="match status" value="1"/>
</dbReference>
<evidence type="ECO:0000313" key="2">
    <source>
        <dbReference type="Proteomes" id="UP001403385"/>
    </source>
</evidence>
<dbReference type="AlphaFoldDB" id="A0AAW9S7P7"/>
<protein>
    <submittedName>
        <fullName evidence="1">Uncharacterized protein</fullName>
    </submittedName>
</protein>
<dbReference type="Proteomes" id="UP001403385">
    <property type="component" value="Unassembled WGS sequence"/>
</dbReference>
<reference evidence="1 2" key="1">
    <citation type="submission" date="2024-04" db="EMBL/GenBank/DDBJ databases">
        <title>Novel genus in family Flammeovirgaceae.</title>
        <authorList>
            <person name="Nguyen T.H."/>
            <person name="Vuong T.Q."/>
            <person name="Le H."/>
            <person name="Kim S.-G."/>
        </authorList>
    </citation>
    <scope>NUCLEOTIDE SEQUENCE [LARGE SCALE GENOMIC DNA]</scope>
    <source>
        <strain evidence="1 2">JCM 23209</strain>
    </source>
</reference>